<dbReference type="GO" id="GO:0010048">
    <property type="term" value="P:vernalization response"/>
    <property type="evidence" value="ECO:0007669"/>
    <property type="project" value="InterPro"/>
</dbReference>
<evidence type="ECO:0000259" key="7">
    <source>
        <dbReference type="PROSITE" id="PS50853"/>
    </source>
</evidence>
<dbReference type="EMBL" id="JABFUD020000012">
    <property type="protein sequence ID" value="KAI5072434.1"/>
    <property type="molecule type" value="Genomic_DNA"/>
</dbReference>
<organism evidence="8 9">
    <name type="scientific">Adiantum capillus-veneris</name>
    <name type="common">Maidenhair fern</name>
    <dbReference type="NCBI Taxonomy" id="13818"/>
    <lineage>
        <taxon>Eukaryota</taxon>
        <taxon>Viridiplantae</taxon>
        <taxon>Streptophyta</taxon>
        <taxon>Embryophyta</taxon>
        <taxon>Tracheophyta</taxon>
        <taxon>Polypodiopsida</taxon>
        <taxon>Polypodiidae</taxon>
        <taxon>Polypodiales</taxon>
        <taxon>Pteridineae</taxon>
        <taxon>Pteridaceae</taxon>
        <taxon>Vittarioideae</taxon>
        <taxon>Adiantum</taxon>
    </lineage>
</organism>
<dbReference type="SUPFAM" id="SSF49265">
    <property type="entry name" value="Fibronectin type III"/>
    <property type="match status" value="1"/>
</dbReference>
<evidence type="ECO:0000313" key="8">
    <source>
        <dbReference type="EMBL" id="KAI5072434.1"/>
    </source>
</evidence>
<evidence type="ECO:0000313" key="9">
    <source>
        <dbReference type="Proteomes" id="UP000886520"/>
    </source>
</evidence>
<keyword evidence="3" id="KW-0863">Zinc-finger</keyword>
<comment type="caution">
    <text evidence="8">The sequence shown here is derived from an EMBL/GenBank/DDBJ whole genome shotgun (WGS) entry which is preliminary data.</text>
</comment>
<dbReference type="Pfam" id="PF07227">
    <property type="entry name" value="PHD_Oberon"/>
    <property type="match status" value="1"/>
</dbReference>
<dbReference type="InterPro" id="IPR036116">
    <property type="entry name" value="FN3_sf"/>
</dbReference>
<dbReference type="OrthoDB" id="600557at2759"/>
<sequence>MTPPKVTQFEPTAGVYFSGSYTAMVGHRSLAERQEILYKTSQGMEGGRETLESWTRKDLLELICIEMGKERKYTGVSKSKMVEHLLKLVSMKGLREGGNVGGIKVDGGLMPPSSQPTAPQSLLRRQRKAGRPARIPSAVPTPVDVGTQKTQLSWVCRNTACKAHLLHGASFCQRCSCCICKNFDDNKDPSLWIFCTPEPLNVEVDCRLSCHIECALNKDMAGVVANGENIILDGSYQCPCGKISSLIGCWKKQLLIAKDARRVDTLCQRLSLSYRLLDGTYMHKPLHELVKKAVQKLEDEVGVITEGPTKFARGLVNRLSSSSEVLELVQLALEKAEALDKEIVSHSKPRAEAAALKEKGTGTLCTVEFNDISSSFVSLTIRGGGELVSGYRLWHRKASDLSFSNNPTCIITTNPGQAQISGLHACTEYAFYVVPFFERGIGEPAEARCFTKSVELPLVKEVGEAGPMKTALNTSNLEANICITEKLESNFKVRELGKVLHSAWAEEFQSTHVRKGIFHAKGGVTSLLDRKSNEEKRSECLSSGLNLMSSPGPNVSHVDNGTHKLSPEKAPSSDLNASVNIETNIEESRVTLEVELPPPPIRTLSRRDSSALVQEGEVKGRVTCAEITDLDDASDPGNSHTSQREETEALSQVVSDVMQTNVTNEVQEGPENRRRIVGAECNGHGESWAVQVRSAGRNIEMEPQTTIMRKRTAESLGRSDNYGLVNGCGGSMGGSLCAARNYELCVKIIRWLECEGYLKEEFRLKFLTWFSLKASEHEKRVVSVFIDTLQDNPSSLAGQLVDTFSEIISAKRHHVVTNGFRNKLWH</sequence>
<keyword evidence="4" id="KW-0862">Zinc</keyword>
<keyword evidence="9" id="KW-1185">Reference proteome</keyword>
<reference evidence="8" key="1">
    <citation type="submission" date="2021-01" db="EMBL/GenBank/DDBJ databases">
        <title>Adiantum capillus-veneris genome.</title>
        <authorList>
            <person name="Fang Y."/>
            <person name="Liao Q."/>
        </authorList>
    </citation>
    <scope>NUCLEOTIDE SEQUENCE</scope>
    <source>
        <strain evidence="8">H3</strain>
        <tissue evidence="8">Leaf</tissue>
    </source>
</reference>
<comment type="subcellular location">
    <subcellularLocation>
        <location evidence="1">Nucleus</location>
    </subcellularLocation>
</comment>
<dbReference type="InterPro" id="IPR032881">
    <property type="entry name" value="Oberon-like_PHD"/>
</dbReference>
<dbReference type="GO" id="GO:0008270">
    <property type="term" value="F:zinc ion binding"/>
    <property type="evidence" value="ECO:0007669"/>
    <property type="project" value="UniProtKB-KW"/>
</dbReference>
<name>A0A9D4URC1_ADICA</name>
<dbReference type="Pfam" id="PF23376">
    <property type="entry name" value="Fn3_VIN3"/>
    <property type="match status" value="1"/>
</dbReference>
<keyword evidence="5" id="KW-0539">Nucleus</keyword>
<evidence type="ECO:0000256" key="4">
    <source>
        <dbReference type="ARBA" id="ARBA00022833"/>
    </source>
</evidence>
<dbReference type="PANTHER" id="PTHR46286">
    <property type="entry name" value="VIN3-LIKE PROTEIN 2-RELATED"/>
    <property type="match status" value="1"/>
</dbReference>
<dbReference type="InterPro" id="IPR003961">
    <property type="entry name" value="FN3_dom"/>
</dbReference>
<keyword evidence="2" id="KW-0479">Metal-binding</keyword>
<dbReference type="Pfam" id="PF23380">
    <property type="entry name" value="VIN3_C"/>
    <property type="match status" value="1"/>
</dbReference>
<dbReference type="PANTHER" id="PTHR46286:SF2">
    <property type="entry name" value="VIN3-LIKE PROTEIN 2"/>
    <property type="match status" value="1"/>
</dbReference>
<evidence type="ECO:0000256" key="1">
    <source>
        <dbReference type="ARBA" id="ARBA00004123"/>
    </source>
</evidence>
<evidence type="ECO:0000256" key="3">
    <source>
        <dbReference type="ARBA" id="ARBA00022771"/>
    </source>
</evidence>
<dbReference type="PROSITE" id="PS50853">
    <property type="entry name" value="FN3"/>
    <property type="match status" value="1"/>
</dbReference>
<dbReference type="InterPro" id="IPR056990">
    <property type="entry name" value="VIN3-like_C"/>
</dbReference>
<dbReference type="Proteomes" id="UP000886520">
    <property type="component" value="Chromosome 12"/>
</dbReference>
<protein>
    <recommendedName>
        <fullName evidence="7">Fibronectin type-III domain-containing protein</fullName>
    </recommendedName>
</protein>
<dbReference type="InterPro" id="IPR058585">
    <property type="entry name" value="Fn3_VIN3"/>
</dbReference>
<dbReference type="CDD" id="cd00063">
    <property type="entry name" value="FN3"/>
    <property type="match status" value="1"/>
</dbReference>
<evidence type="ECO:0000256" key="5">
    <source>
        <dbReference type="ARBA" id="ARBA00023242"/>
    </source>
</evidence>
<dbReference type="InterPro" id="IPR013783">
    <property type="entry name" value="Ig-like_fold"/>
</dbReference>
<dbReference type="AlphaFoldDB" id="A0A9D4URC1"/>
<feature type="domain" description="Fibronectin type-III" evidence="7">
    <location>
        <begin position="363"/>
        <end position="456"/>
    </location>
</feature>
<evidence type="ECO:0000256" key="6">
    <source>
        <dbReference type="SAM" id="MobiDB-lite"/>
    </source>
</evidence>
<dbReference type="GO" id="GO:0005634">
    <property type="term" value="C:nucleus"/>
    <property type="evidence" value="ECO:0007669"/>
    <property type="project" value="UniProtKB-SubCell"/>
</dbReference>
<gene>
    <name evidence="8" type="ORF">GOP47_0012540</name>
</gene>
<feature type="region of interest" description="Disordered" evidence="6">
    <location>
        <begin position="628"/>
        <end position="648"/>
    </location>
</feature>
<dbReference type="GO" id="GO:0040029">
    <property type="term" value="P:epigenetic regulation of gene expression"/>
    <property type="evidence" value="ECO:0007669"/>
    <property type="project" value="InterPro"/>
</dbReference>
<accession>A0A9D4URC1</accession>
<dbReference type="InterPro" id="IPR044514">
    <property type="entry name" value="VIN3-like"/>
</dbReference>
<evidence type="ECO:0000256" key="2">
    <source>
        <dbReference type="ARBA" id="ARBA00022723"/>
    </source>
</evidence>
<proteinExistence type="predicted"/>
<dbReference type="Gene3D" id="2.60.40.10">
    <property type="entry name" value="Immunoglobulins"/>
    <property type="match status" value="1"/>
</dbReference>